<gene>
    <name evidence="4" type="ORF">QJV33_05550</name>
</gene>
<feature type="signal peptide" evidence="3">
    <location>
        <begin position="1"/>
        <end position="22"/>
    </location>
</feature>
<accession>A0ABT6Q786</accession>
<dbReference type="Gene3D" id="2.120.10.30">
    <property type="entry name" value="TolB, C-terminal domain"/>
    <property type="match status" value="1"/>
</dbReference>
<evidence type="ECO:0000256" key="2">
    <source>
        <dbReference type="ARBA" id="ARBA00022525"/>
    </source>
</evidence>
<sequence length="395" mass="43232">MKKIVLTATLLMLLQTSNFCSAAPLGDTGDPSAIPAGNIEVLDQFTDPGPSGVAITPDKRLFVSFPRHAQNHKDATLAEIIDGKRVPFPDNRMSLPSDLPLKDRLISVHGITLDSKNNLWVIDDGKRADIIGIPEGAAKIVGFDIHTHTHTVIASIPIHAPTLLQDSHLNDLRVDLTHGEKGTAYITDSSFGTSPALVVVDLATGKQRRVLANHVSTQPEKKFVAYLAGKPRLYNPQHPSFPVGGADGITLSNDSKTLYYAPLTSRRLYSIPTAILSDFQANEETLSKNVTDLGEKGFADGLASDPQDRIYTTNGEHNSIWRRWPDGHMDLIARDPRIDWPDGIAVQNNIVYVVAGQWERLAGFHQGKDLREPNYLLLAIPIKLPPIIKPSQNAQ</sequence>
<evidence type="ECO:0000256" key="1">
    <source>
        <dbReference type="ARBA" id="ARBA00004613"/>
    </source>
</evidence>
<evidence type="ECO:0000313" key="5">
    <source>
        <dbReference type="Proteomes" id="UP001431775"/>
    </source>
</evidence>
<dbReference type="RefSeq" id="WP_281462381.1">
    <property type="nucleotide sequence ID" value="NZ_JASBAN010000001.1"/>
</dbReference>
<protein>
    <submittedName>
        <fullName evidence="4">L-dopachrome tautomerase-related protein</fullName>
    </submittedName>
</protein>
<comment type="subcellular location">
    <subcellularLocation>
        <location evidence="1">Secreted</location>
    </subcellularLocation>
</comment>
<evidence type="ECO:0000313" key="4">
    <source>
        <dbReference type="EMBL" id="MDI2112750.1"/>
    </source>
</evidence>
<dbReference type="Pfam" id="PF03022">
    <property type="entry name" value="MRJP"/>
    <property type="match status" value="1"/>
</dbReference>
<dbReference type="InterPro" id="IPR017996">
    <property type="entry name" value="MRJP/yellow-related"/>
</dbReference>
<dbReference type="PANTHER" id="PTHR10009:SF18">
    <property type="entry name" value="PROTEIN YELLOW-LIKE PROTEIN"/>
    <property type="match status" value="1"/>
</dbReference>
<dbReference type="Proteomes" id="UP001431775">
    <property type="component" value="Unassembled WGS sequence"/>
</dbReference>
<evidence type="ECO:0000256" key="3">
    <source>
        <dbReference type="SAM" id="SignalP"/>
    </source>
</evidence>
<comment type="caution">
    <text evidence="4">The sequence shown here is derived from an EMBL/GenBank/DDBJ whole genome shotgun (WGS) entry which is preliminary data.</text>
</comment>
<dbReference type="PANTHER" id="PTHR10009">
    <property type="entry name" value="PROTEIN YELLOW-RELATED"/>
    <property type="match status" value="1"/>
</dbReference>
<proteinExistence type="predicted"/>
<name>A0ABT6Q786_9PROT</name>
<dbReference type="EMBL" id="JASBAN010000001">
    <property type="protein sequence ID" value="MDI2112750.1"/>
    <property type="molecule type" value="Genomic_DNA"/>
</dbReference>
<feature type="chain" id="PRO_5045254532" evidence="3">
    <location>
        <begin position="23"/>
        <end position="395"/>
    </location>
</feature>
<keyword evidence="5" id="KW-1185">Reference proteome</keyword>
<keyword evidence="2" id="KW-0964">Secreted</keyword>
<dbReference type="InterPro" id="IPR011042">
    <property type="entry name" value="6-blade_b-propeller_TolB-like"/>
</dbReference>
<keyword evidence="3" id="KW-0732">Signal</keyword>
<organism evidence="4 5">
    <name type="scientific">Commensalibacter nepenthis</name>
    <dbReference type="NCBI Taxonomy" id="3043872"/>
    <lineage>
        <taxon>Bacteria</taxon>
        <taxon>Pseudomonadati</taxon>
        <taxon>Pseudomonadota</taxon>
        <taxon>Alphaproteobacteria</taxon>
        <taxon>Acetobacterales</taxon>
        <taxon>Acetobacteraceae</taxon>
    </lineage>
</organism>
<dbReference type="SUPFAM" id="SSF63829">
    <property type="entry name" value="Calcium-dependent phosphotriesterase"/>
    <property type="match status" value="1"/>
</dbReference>
<reference evidence="4" key="1">
    <citation type="submission" date="2023-05" db="EMBL/GenBank/DDBJ databases">
        <title>Whole genome sequence of Commensalibacter sp.</title>
        <authorList>
            <person name="Charoenyingcharoen P."/>
            <person name="Yukphan P."/>
        </authorList>
    </citation>
    <scope>NUCLEOTIDE SEQUENCE</scope>
    <source>
        <strain evidence="4">TBRC 10068</strain>
    </source>
</reference>